<dbReference type="SUPFAM" id="SSF57756">
    <property type="entry name" value="Retrovirus zinc finger-like domains"/>
    <property type="match status" value="1"/>
</dbReference>
<proteinExistence type="predicted"/>
<accession>A0AAV2E7M7</accession>
<dbReference type="PANTHER" id="PTHR34222">
    <property type="entry name" value="GAG_PRE-INTEGRS DOMAIN-CONTAINING PROTEIN"/>
    <property type="match status" value="1"/>
</dbReference>
<dbReference type="InterPro" id="IPR001878">
    <property type="entry name" value="Znf_CCHC"/>
</dbReference>
<dbReference type="PANTHER" id="PTHR34222:SF100">
    <property type="entry name" value="CCHC-TYPE DOMAIN-CONTAINING PROTEIN"/>
    <property type="match status" value="1"/>
</dbReference>
<dbReference type="Pfam" id="PF22936">
    <property type="entry name" value="Pol_BBD"/>
    <property type="match status" value="1"/>
</dbReference>
<feature type="domain" description="CCHC-type" evidence="2">
    <location>
        <begin position="126"/>
        <end position="142"/>
    </location>
</feature>
<dbReference type="AlphaFoldDB" id="A0AAV2E7M7"/>
<dbReference type="InterPro" id="IPR054722">
    <property type="entry name" value="PolX-like_BBD"/>
</dbReference>
<dbReference type="Proteomes" id="UP001497516">
    <property type="component" value="Chromosome 4"/>
</dbReference>
<dbReference type="InterPro" id="IPR036875">
    <property type="entry name" value="Znf_CCHC_sf"/>
</dbReference>
<dbReference type="EMBL" id="OZ034817">
    <property type="protein sequence ID" value="CAL1381515.1"/>
    <property type="molecule type" value="Genomic_DNA"/>
</dbReference>
<evidence type="ECO:0000259" key="2">
    <source>
        <dbReference type="SMART" id="SM00343"/>
    </source>
</evidence>
<dbReference type="SMART" id="SM00343">
    <property type="entry name" value="ZnF_C2HC"/>
    <property type="match status" value="2"/>
</dbReference>
<feature type="signal peptide" evidence="1">
    <location>
        <begin position="1"/>
        <end position="21"/>
    </location>
</feature>
<sequence>MTLWIEHDLLMSSLVFAAASADVIRERTSSHIMRFLMNLRAEFESVHASLLHLNMDTMEEVLATLLREDTRLRSQSKLNVHASDNATTFAVQGGQPQFHRTAKGEIICHYCKEPGHIQFHCKKRNSCNYCKQDGHLIGECPTLARRGQGRGNSSRGGPQLVETTYAMEAASPSLPSLIPDDVCRMVQEALKESLPSTLTSAFATGNIFSSPAWHIDSAAYKHMTNSRTSFAPLNHSVPHLALQVASGSTMTVCGVGCVVHPNISIPDTLYVPKLFPSLVSVVQLTDDGFWVIFYADGCTVQDTRTGKEIGRVSKNGMTFMLDHY</sequence>
<evidence type="ECO:0000256" key="1">
    <source>
        <dbReference type="SAM" id="SignalP"/>
    </source>
</evidence>
<dbReference type="GO" id="GO:0008270">
    <property type="term" value="F:zinc ion binding"/>
    <property type="evidence" value="ECO:0007669"/>
    <property type="project" value="InterPro"/>
</dbReference>
<gene>
    <name evidence="3" type="ORF">LTRI10_LOCUS22891</name>
</gene>
<dbReference type="Gene3D" id="4.10.60.10">
    <property type="entry name" value="Zinc finger, CCHC-type"/>
    <property type="match status" value="1"/>
</dbReference>
<evidence type="ECO:0000313" key="4">
    <source>
        <dbReference type="Proteomes" id="UP001497516"/>
    </source>
</evidence>
<protein>
    <recommendedName>
        <fullName evidence="2">CCHC-type domain-containing protein</fullName>
    </recommendedName>
</protein>
<organism evidence="3 4">
    <name type="scientific">Linum trigynum</name>
    <dbReference type="NCBI Taxonomy" id="586398"/>
    <lineage>
        <taxon>Eukaryota</taxon>
        <taxon>Viridiplantae</taxon>
        <taxon>Streptophyta</taxon>
        <taxon>Embryophyta</taxon>
        <taxon>Tracheophyta</taxon>
        <taxon>Spermatophyta</taxon>
        <taxon>Magnoliopsida</taxon>
        <taxon>eudicotyledons</taxon>
        <taxon>Gunneridae</taxon>
        <taxon>Pentapetalae</taxon>
        <taxon>rosids</taxon>
        <taxon>fabids</taxon>
        <taxon>Malpighiales</taxon>
        <taxon>Linaceae</taxon>
        <taxon>Linum</taxon>
    </lineage>
</organism>
<dbReference type="GO" id="GO:0003676">
    <property type="term" value="F:nucleic acid binding"/>
    <property type="evidence" value="ECO:0007669"/>
    <property type="project" value="InterPro"/>
</dbReference>
<reference evidence="3 4" key="1">
    <citation type="submission" date="2024-04" db="EMBL/GenBank/DDBJ databases">
        <authorList>
            <person name="Fracassetti M."/>
        </authorList>
    </citation>
    <scope>NUCLEOTIDE SEQUENCE [LARGE SCALE GENOMIC DNA]</scope>
</reference>
<feature type="domain" description="CCHC-type" evidence="2">
    <location>
        <begin position="107"/>
        <end position="123"/>
    </location>
</feature>
<evidence type="ECO:0000313" key="3">
    <source>
        <dbReference type="EMBL" id="CAL1381515.1"/>
    </source>
</evidence>
<name>A0AAV2E7M7_9ROSI</name>
<keyword evidence="1" id="KW-0732">Signal</keyword>
<keyword evidence="4" id="KW-1185">Reference proteome</keyword>
<feature type="chain" id="PRO_5043999231" description="CCHC-type domain-containing protein" evidence="1">
    <location>
        <begin position="22"/>
        <end position="324"/>
    </location>
</feature>